<feature type="domain" description="N-acetyltransferase" evidence="1">
    <location>
        <begin position="9"/>
        <end position="173"/>
    </location>
</feature>
<evidence type="ECO:0000259" key="1">
    <source>
        <dbReference type="PROSITE" id="PS51186"/>
    </source>
</evidence>
<accession>A0A917UW26</accession>
<dbReference type="Proteomes" id="UP000658382">
    <property type="component" value="Unassembled WGS sequence"/>
</dbReference>
<dbReference type="RefSeq" id="WP_188631925.1">
    <property type="nucleotide sequence ID" value="NZ_BMNQ01000007.1"/>
</dbReference>
<proteinExistence type="predicted"/>
<dbReference type="GO" id="GO:0016747">
    <property type="term" value="F:acyltransferase activity, transferring groups other than amino-acyl groups"/>
    <property type="evidence" value="ECO:0007669"/>
    <property type="project" value="InterPro"/>
</dbReference>
<sequence>MKLLTGHKIKLTRFKETDLSILEQWYQDETFMRLMDASPVFPKSVEELKEWYLKKLKNNEFLFAVRILESDDLIGFVELDSIDWANRNAWLALGIGDKTNWNKGYGQESLRLVLGFAFRELNLLRVQLTVFERNNRAIAAYEKCGFKHEGGHREYLNRDGESEDMLIFGILRREWQALQS</sequence>
<comment type="caution">
    <text evidence="2">The sequence shown here is derived from an EMBL/GenBank/DDBJ whole genome shotgun (WGS) entry which is preliminary data.</text>
</comment>
<name>A0A917UW26_9BACI</name>
<dbReference type="InterPro" id="IPR000182">
    <property type="entry name" value="GNAT_dom"/>
</dbReference>
<reference evidence="2" key="2">
    <citation type="submission" date="2020-09" db="EMBL/GenBank/DDBJ databases">
        <authorList>
            <person name="Sun Q."/>
            <person name="Ohkuma M."/>
        </authorList>
    </citation>
    <scope>NUCLEOTIDE SEQUENCE</scope>
    <source>
        <strain evidence="2">JCM 12580</strain>
    </source>
</reference>
<dbReference type="AlphaFoldDB" id="A0A917UW26"/>
<keyword evidence="3" id="KW-1185">Reference proteome</keyword>
<dbReference type="Gene3D" id="3.40.630.30">
    <property type="match status" value="1"/>
</dbReference>
<dbReference type="PROSITE" id="PS51186">
    <property type="entry name" value="GNAT"/>
    <property type="match status" value="1"/>
</dbReference>
<protein>
    <submittedName>
        <fullName evidence="2">N-acetyltransferase</fullName>
    </submittedName>
</protein>
<reference evidence="2" key="1">
    <citation type="journal article" date="2014" name="Int. J. Syst. Evol. Microbiol.">
        <title>Complete genome sequence of Corynebacterium casei LMG S-19264T (=DSM 44701T), isolated from a smear-ripened cheese.</title>
        <authorList>
            <consortium name="US DOE Joint Genome Institute (JGI-PGF)"/>
            <person name="Walter F."/>
            <person name="Albersmeier A."/>
            <person name="Kalinowski J."/>
            <person name="Ruckert C."/>
        </authorList>
    </citation>
    <scope>NUCLEOTIDE SEQUENCE</scope>
    <source>
        <strain evidence="2">JCM 12580</strain>
    </source>
</reference>
<dbReference type="EMBL" id="BMNQ01000007">
    <property type="protein sequence ID" value="GGJ88929.1"/>
    <property type="molecule type" value="Genomic_DNA"/>
</dbReference>
<dbReference type="PANTHER" id="PTHR43415">
    <property type="entry name" value="SPERMIDINE N(1)-ACETYLTRANSFERASE"/>
    <property type="match status" value="1"/>
</dbReference>
<evidence type="ECO:0000313" key="2">
    <source>
        <dbReference type="EMBL" id="GGJ88929.1"/>
    </source>
</evidence>
<evidence type="ECO:0000313" key="3">
    <source>
        <dbReference type="Proteomes" id="UP000658382"/>
    </source>
</evidence>
<dbReference type="PANTHER" id="PTHR43415:SF3">
    <property type="entry name" value="GNAT-FAMILY ACETYLTRANSFERASE"/>
    <property type="match status" value="1"/>
</dbReference>
<organism evidence="2 3">
    <name type="scientific">Lentibacillus kapialis</name>
    <dbReference type="NCBI Taxonomy" id="340214"/>
    <lineage>
        <taxon>Bacteria</taxon>
        <taxon>Bacillati</taxon>
        <taxon>Bacillota</taxon>
        <taxon>Bacilli</taxon>
        <taxon>Bacillales</taxon>
        <taxon>Bacillaceae</taxon>
        <taxon>Lentibacillus</taxon>
    </lineage>
</organism>
<dbReference type="InterPro" id="IPR016181">
    <property type="entry name" value="Acyl_CoA_acyltransferase"/>
</dbReference>
<gene>
    <name evidence="2" type="ORF">GCM10007063_09410</name>
</gene>
<dbReference type="Pfam" id="PF13302">
    <property type="entry name" value="Acetyltransf_3"/>
    <property type="match status" value="1"/>
</dbReference>
<dbReference type="SUPFAM" id="SSF55729">
    <property type="entry name" value="Acyl-CoA N-acyltransferases (Nat)"/>
    <property type="match status" value="1"/>
</dbReference>